<keyword evidence="11 17" id="KW-0472">Membrane</keyword>
<dbReference type="InterPro" id="IPR041027">
    <property type="entry name" value="FtsK_alpha"/>
</dbReference>
<dbReference type="Pfam" id="PF01580">
    <property type="entry name" value="FtsK_SpoIIIE"/>
    <property type="match status" value="1"/>
</dbReference>
<accession>A0A424YDC7</accession>
<dbReference type="SMART" id="SM00843">
    <property type="entry name" value="Ftsk_gamma"/>
    <property type="match status" value="1"/>
</dbReference>
<evidence type="ECO:0000256" key="1">
    <source>
        <dbReference type="ARBA" id="ARBA00004651"/>
    </source>
</evidence>
<dbReference type="GO" id="GO:0003677">
    <property type="term" value="F:DNA binding"/>
    <property type="evidence" value="ECO:0007669"/>
    <property type="project" value="UniProtKB-KW"/>
</dbReference>
<dbReference type="CDD" id="cd01127">
    <property type="entry name" value="TrwB_TraG_TraD_VirD4"/>
    <property type="match status" value="1"/>
</dbReference>
<keyword evidence="12" id="KW-0131">Cell cycle</keyword>
<dbReference type="InterPro" id="IPR018541">
    <property type="entry name" value="Ftsk_gamma"/>
</dbReference>
<dbReference type="SUPFAM" id="SSF46785">
    <property type="entry name" value="Winged helix' DNA-binding domain"/>
    <property type="match status" value="1"/>
</dbReference>
<evidence type="ECO:0000256" key="12">
    <source>
        <dbReference type="ARBA" id="ARBA00023306"/>
    </source>
</evidence>
<comment type="function">
    <text evidence="13">Essential cell division protein that coordinates cell division and chromosome segregation. The N-terminus is involved in assembly of the cell-division machinery. The C-terminus functions as a DNA motor that moves dsDNA in an ATP-dependent manner towards the dif recombination site, which is located within the replication terminus region. Required for activation of the Xer recombinase, allowing activation of chromosome unlinking by recombination.</text>
</comment>
<dbReference type="Proteomes" id="UP000285138">
    <property type="component" value="Unassembled WGS sequence"/>
</dbReference>
<evidence type="ECO:0000256" key="15">
    <source>
        <dbReference type="PROSITE-ProRule" id="PRU00289"/>
    </source>
</evidence>
<evidence type="ECO:0000256" key="11">
    <source>
        <dbReference type="ARBA" id="ARBA00023136"/>
    </source>
</evidence>
<dbReference type="SMART" id="SM00382">
    <property type="entry name" value="AAA"/>
    <property type="match status" value="1"/>
</dbReference>
<keyword evidence="8 15" id="KW-0067">ATP-binding</keyword>
<evidence type="ECO:0000256" key="7">
    <source>
        <dbReference type="ARBA" id="ARBA00022829"/>
    </source>
</evidence>
<evidence type="ECO:0000256" key="2">
    <source>
        <dbReference type="ARBA" id="ARBA00006474"/>
    </source>
</evidence>
<keyword evidence="10" id="KW-0238">DNA-binding</keyword>
<dbReference type="PANTHER" id="PTHR22683">
    <property type="entry name" value="SPORULATION PROTEIN RELATED"/>
    <property type="match status" value="1"/>
</dbReference>
<dbReference type="InterPro" id="IPR050206">
    <property type="entry name" value="FtsK/SpoIIIE/SftA"/>
</dbReference>
<keyword evidence="9 17" id="KW-1133">Transmembrane helix</keyword>
<dbReference type="EMBL" id="QZAA01000160">
    <property type="protein sequence ID" value="RQD75442.1"/>
    <property type="molecule type" value="Genomic_DNA"/>
</dbReference>
<dbReference type="Pfam" id="PF13491">
    <property type="entry name" value="FtsK_4TM"/>
    <property type="match status" value="1"/>
</dbReference>
<dbReference type="InterPro" id="IPR002543">
    <property type="entry name" value="FtsK_dom"/>
</dbReference>
<keyword evidence="6 15" id="KW-0547">Nucleotide-binding</keyword>
<keyword evidence="4" id="KW-0132">Cell division</keyword>
<dbReference type="GO" id="GO:0005886">
    <property type="term" value="C:plasma membrane"/>
    <property type="evidence" value="ECO:0007669"/>
    <property type="project" value="UniProtKB-SubCell"/>
</dbReference>
<evidence type="ECO:0000256" key="14">
    <source>
        <dbReference type="ARBA" id="ARBA00025923"/>
    </source>
</evidence>
<dbReference type="InterPro" id="IPR036390">
    <property type="entry name" value="WH_DNA-bd_sf"/>
</dbReference>
<evidence type="ECO:0000256" key="8">
    <source>
        <dbReference type="ARBA" id="ARBA00022840"/>
    </source>
</evidence>
<dbReference type="InterPro" id="IPR027417">
    <property type="entry name" value="P-loop_NTPase"/>
</dbReference>
<comment type="similarity">
    <text evidence="2">Belongs to the FtsK/SpoIIIE/SftA family.</text>
</comment>
<feature type="compositionally biased region" description="Basic and acidic residues" evidence="16">
    <location>
        <begin position="245"/>
        <end position="258"/>
    </location>
</feature>
<dbReference type="GO" id="GO:0005524">
    <property type="term" value="F:ATP binding"/>
    <property type="evidence" value="ECO:0007669"/>
    <property type="project" value="UniProtKB-UniRule"/>
</dbReference>
<dbReference type="PANTHER" id="PTHR22683:SF41">
    <property type="entry name" value="DNA TRANSLOCASE FTSK"/>
    <property type="match status" value="1"/>
</dbReference>
<reference evidence="19 20" key="1">
    <citation type="submission" date="2018-08" db="EMBL/GenBank/DDBJ databases">
        <title>The metabolism and importance of syntrophic acetate oxidation coupled to methane or sulfide production in haloalkaline environments.</title>
        <authorList>
            <person name="Timmers P.H.A."/>
            <person name="Vavourakis C.D."/>
            <person name="Sorokin D.Y."/>
            <person name="Sinninghe Damste J.S."/>
            <person name="Muyzer G."/>
            <person name="Stams A.J.M."/>
            <person name="Plugge C.M."/>
        </authorList>
    </citation>
    <scope>NUCLEOTIDE SEQUENCE [LARGE SCALE GENOMIC DNA]</scope>
    <source>
        <strain evidence="19">MSAO_Bac1</strain>
    </source>
</reference>
<feature type="transmembrane region" description="Helical" evidence="17">
    <location>
        <begin position="103"/>
        <end position="121"/>
    </location>
</feature>
<evidence type="ECO:0000256" key="10">
    <source>
        <dbReference type="ARBA" id="ARBA00023125"/>
    </source>
</evidence>
<dbReference type="Pfam" id="PF09397">
    <property type="entry name" value="FtsK_gamma"/>
    <property type="match status" value="1"/>
</dbReference>
<feature type="transmembrane region" description="Helical" evidence="17">
    <location>
        <begin position="24"/>
        <end position="51"/>
    </location>
</feature>
<dbReference type="InterPro" id="IPR003593">
    <property type="entry name" value="AAA+_ATPase"/>
</dbReference>
<dbReference type="Pfam" id="PF17854">
    <property type="entry name" value="FtsK_alpha"/>
    <property type="match status" value="1"/>
</dbReference>
<dbReference type="PROSITE" id="PS50901">
    <property type="entry name" value="FTSK"/>
    <property type="match status" value="1"/>
</dbReference>
<feature type="transmembrane region" description="Helical" evidence="17">
    <location>
        <begin position="63"/>
        <end position="83"/>
    </location>
</feature>
<keyword evidence="5 17" id="KW-0812">Transmembrane</keyword>
<comment type="subcellular location">
    <subcellularLocation>
        <location evidence="1">Cell membrane</location>
        <topology evidence="1">Multi-pass membrane protein</topology>
    </subcellularLocation>
</comment>
<gene>
    <name evidence="19" type="ORF">D5R97_06040</name>
</gene>
<dbReference type="Gene3D" id="1.10.10.10">
    <property type="entry name" value="Winged helix-like DNA-binding domain superfamily/Winged helix DNA-binding domain"/>
    <property type="match status" value="1"/>
</dbReference>
<dbReference type="InterPro" id="IPR025199">
    <property type="entry name" value="FtsK_4TM"/>
</dbReference>
<evidence type="ECO:0000313" key="20">
    <source>
        <dbReference type="Proteomes" id="UP000285138"/>
    </source>
</evidence>
<dbReference type="GO" id="GO:0007059">
    <property type="term" value="P:chromosome segregation"/>
    <property type="evidence" value="ECO:0007669"/>
    <property type="project" value="UniProtKB-KW"/>
</dbReference>
<evidence type="ECO:0000256" key="13">
    <source>
        <dbReference type="ARBA" id="ARBA00024986"/>
    </source>
</evidence>
<dbReference type="GO" id="GO:0051301">
    <property type="term" value="P:cell division"/>
    <property type="evidence" value="ECO:0007669"/>
    <property type="project" value="UniProtKB-KW"/>
</dbReference>
<evidence type="ECO:0000313" key="19">
    <source>
        <dbReference type="EMBL" id="RQD75442.1"/>
    </source>
</evidence>
<comment type="caution">
    <text evidence="19">The sequence shown here is derived from an EMBL/GenBank/DDBJ whole genome shotgun (WGS) entry which is preliminary data.</text>
</comment>
<dbReference type="Gene3D" id="3.40.50.300">
    <property type="entry name" value="P-loop containing nucleotide triphosphate hydrolases"/>
    <property type="match status" value="1"/>
</dbReference>
<organism evidence="19 20">
    <name type="scientific">Candidatus Syntrophonatronum acetioxidans</name>
    <dbReference type="NCBI Taxonomy" id="1795816"/>
    <lineage>
        <taxon>Bacteria</taxon>
        <taxon>Bacillati</taxon>
        <taxon>Bacillota</taxon>
        <taxon>Clostridia</taxon>
        <taxon>Eubacteriales</taxon>
        <taxon>Syntrophomonadaceae</taxon>
        <taxon>Candidatus Syntrophonatronum</taxon>
    </lineage>
</organism>
<evidence type="ECO:0000256" key="3">
    <source>
        <dbReference type="ARBA" id="ARBA00022475"/>
    </source>
</evidence>
<dbReference type="Gene3D" id="3.30.980.40">
    <property type="match status" value="1"/>
</dbReference>
<dbReference type="InterPro" id="IPR036388">
    <property type="entry name" value="WH-like_DNA-bd_sf"/>
</dbReference>
<feature type="transmembrane region" description="Helical" evidence="17">
    <location>
        <begin position="128"/>
        <end position="150"/>
    </location>
</feature>
<dbReference type="SUPFAM" id="SSF52540">
    <property type="entry name" value="P-loop containing nucleoside triphosphate hydrolases"/>
    <property type="match status" value="1"/>
</dbReference>
<evidence type="ECO:0000256" key="16">
    <source>
        <dbReference type="SAM" id="MobiDB-lite"/>
    </source>
</evidence>
<comment type="subunit">
    <text evidence="14">Homohexamer. Forms a ring that surrounds DNA.</text>
</comment>
<proteinExistence type="inferred from homology"/>
<keyword evidence="3" id="KW-1003">Cell membrane</keyword>
<dbReference type="AlphaFoldDB" id="A0A424YDC7"/>
<evidence type="ECO:0000259" key="18">
    <source>
        <dbReference type="PROSITE" id="PS50901"/>
    </source>
</evidence>
<feature type="domain" description="FtsK" evidence="18">
    <location>
        <begin position="413"/>
        <end position="605"/>
    </location>
</feature>
<feature type="region of interest" description="Disordered" evidence="16">
    <location>
        <begin position="237"/>
        <end position="264"/>
    </location>
</feature>
<evidence type="ECO:0000256" key="9">
    <source>
        <dbReference type="ARBA" id="ARBA00022989"/>
    </source>
</evidence>
<sequence length="750" mass="83545">MALSLLCFAGLKFTEQTGSVGSFLAGLLYFMAGELAYGIPLIICLLGINYILPGPIKNVRTRFIGFLIIMLLLVVTVHLNLMIEASLEEHSIYEASYNLGIQRQGGGLIGALLSIILFFFFGEIGSYIVVGALAIIAFLLLMNISLTQLFDIFKKACSRTFPRIKTFFREMFELLFTEEEEIKEEEETLALPRSSARNSYKFKDVEEKITPSMPIIVEEKQQTIDEKIEYEKRDEMEEIKEEENNERVELQGKKEGNNPKKSGSFSLVVNNQEVMGYNLPSLSLLPRRTQVRDNQQKKSALERAKTLEGTLNNFGVKVRNIEVYSGPTVTRYELQPAKGVKVSRIVNLADDLALSLAAPGVRIEAPIPGKSAVGIEVPNKIISPVYLRSVLEDPEFMNSESSLAIGLGKDLYGNAVIADLGKMPHLLIAGATGSGKSVCLNSLITSILFKARPEEVKFLMIDPKYVELNAYNGIPHLLAPVISDKKKASTALKKMVKEMNERYEKFAQEGVRDIISYNDMMKQEEELKKVLPYIVVVIDELADIMLVAPQEVEDAIARLAQMARAAGIHLVLATQRPSVNVITGVIKANITTRIAFAVSSNTDSRVILDRVGAEKLIGQGDMLYHPVGIQKPVRIQGAFISEQEVKRIVNFIKEQGVSQEEEKIIPYPEEEEAGEKGDVDEVFLEAVKEVVNSGQASISFLQRRFHIGHVRAGRIIDEMEKMGIVSSYQGSKARKVMISPEQIDEYLEKL</sequence>
<evidence type="ECO:0000256" key="5">
    <source>
        <dbReference type="ARBA" id="ARBA00022692"/>
    </source>
</evidence>
<feature type="binding site" evidence="15">
    <location>
        <begin position="430"/>
        <end position="437"/>
    </location>
    <ligand>
        <name>ATP</name>
        <dbReference type="ChEBI" id="CHEBI:30616"/>
    </ligand>
</feature>
<protein>
    <submittedName>
        <fullName evidence="19">DNA translocase FtsK</fullName>
    </submittedName>
</protein>
<keyword evidence="7" id="KW-0159">Chromosome partition</keyword>
<name>A0A424YDC7_9FIRM</name>
<evidence type="ECO:0000256" key="4">
    <source>
        <dbReference type="ARBA" id="ARBA00022618"/>
    </source>
</evidence>
<evidence type="ECO:0000256" key="17">
    <source>
        <dbReference type="SAM" id="Phobius"/>
    </source>
</evidence>
<evidence type="ECO:0000256" key="6">
    <source>
        <dbReference type="ARBA" id="ARBA00022741"/>
    </source>
</evidence>